<feature type="domain" description="YhdP central" evidence="2">
    <location>
        <begin position="281"/>
        <end position="1169"/>
    </location>
</feature>
<evidence type="ECO:0000256" key="1">
    <source>
        <dbReference type="SAM" id="Phobius"/>
    </source>
</evidence>
<proteinExistence type="predicted"/>
<reference evidence="3" key="1">
    <citation type="submission" date="2016-02" db="EMBL/GenBank/DDBJ databases">
        <title>Halorhodospira halochloris DSM-1059 complete genome, version 2.</title>
        <authorList>
            <person name="Tsukatani Y."/>
        </authorList>
    </citation>
    <scope>NUCLEOTIDE SEQUENCE</scope>
    <source>
        <strain evidence="3">DSM 1059</strain>
    </source>
</reference>
<evidence type="ECO:0000313" key="4">
    <source>
        <dbReference type="Proteomes" id="UP000218890"/>
    </source>
</evidence>
<dbReference type="InterPro" id="IPR025263">
    <property type="entry name" value="YhdP_central"/>
</dbReference>
<dbReference type="InterPro" id="IPR011836">
    <property type="entry name" value="YhdP"/>
</dbReference>
<protein>
    <submittedName>
        <fullName evidence="3">Possible exported protein</fullName>
    </submittedName>
</protein>
<dbReference type="AlphaFoldDB" id="A0A120N024"/>
<dbReference type="RefSeq" id="WP_096409901.1">
    <property type="nucleotide sequence ID" value="NZ_AP017372.2"/>
</dbReference>
<feature type="transmembrane region" description="Helical" evidence="1">
    <location>
        <begin position="1125"/>
        <end position="1146"/>
    </location>
</feature>
<evidence type="ECO:0000313" key="3">
    <source>
        <dbReference type="EMBL" id="BAU58556.1"/>
    </source>
</evidence>
<dbReference type="Pfam" id="PF13116">
    <property type="entry name" value="YhdP"/>
    <property type="match status" value="1"/>
</dbReference>
<dbReference type="OrthoDB" id="9762238at2"/>
<sequence length="1174" mass="126875">MPESAQHKVIAVLSLVGKGLSALLLVLTATVLAVGVVLRSVAWLQLPLEEPLEHLLTKALEHPVTIDSARLSWDGVWPALDLYGLRLGEGDDRLEVGSLGIEVAKPPWYWAEQGPYGLDIYISDARVIVFEDEEKGWQLRGLPELAEGEEPIRLPANIYISAAEVQVSPAQQSPLAVSGIDVRLVQQGRQLKAGARVAGEQANLAKGISLALRASLDKSTAPEVFVGLDSVDVEPFLAIFDVGGISGNLNGGLWPVIEFDDDVGLSQRIRGVYGNLSVASSGIEPRNGLPGVGAVSAAASFQGRRFVAQAQLLDESIYLPEIFADPVPVNQARARFRGGLFFDGAWWVSLERGVFDSEVISKNVRGRLDYFPGQGPELLLYTSLIRPLQVTELVENIPPKVIPEPVYNWIEMAFLGGRLDGFEVLFQGNPADYPFTDNDGVFLAKSRFRDADLLYQEDWPLISEMDVDVNLDNLSLTVDGHRGVTCGAELYDVELKIDDLSKTVIDLYGRARGDAQDGICFLTESPIGRELLDDPPIPFAVAGPLKMDLDLWLPLTDAVEGGTTYRTGIDFHGVDFDFEQYLQLGDVKGGVEVDNQGLRDLELDGIWGGEEFSASAGLKTHDGRKRTVGEVTAHGSPYSLTGLIDADHLPWLEGKSAWNLRFIAPTFEPASIDPQLELSLNSSLQGLAIDMPQPFGLSKQEARELQLDATFTDVGLESYALHYADVLDLLAFAPEGTVPQALGIRLGGGAAELPNAGITIDGRLPVLDVDTWRIWLADNVGGGLADVGGDADGQTAEVDWHDLLPVNLNLTLGNLLFSGRNYGVQRIAARAARDGRGWFDLEGDLATGEAFWRDSGAHIRVNLDHLDVPLQGRTRVPDPAPKEVEPQVRDFPRLTPEDAAALPIFAGRIESLRLDGRHAGLAKLSLQPGNGTDYLAQGKVTLRGKALDLQLQSHWQEDCNEAQLPQCTDFEAVMLSADVARLLGLFGAPAAVVRAGVELDAKGQWPGSPLDFDLASLSGDLSLQMSDGRITEINPGAGRLVGLFGLRMLPRRVLLDFGDLFGDGLAFESVEGEFSLLGDGMARIDKMHIDSSAARVDMSGAVDYVARYYDAQVAVMPRIAATLPIFGLVFGGGAGGALGVMADWIIGGPMDRAASFVYRVTGPWNEPQVERVRP</sequence>
<keyword evidence="1" id="KW-0812">Transmembrane</keyword>
<keyword evidence="4" id="KW-1185">Reference proteome</keyword>
<keyword evidence="1" id="KW-1133">Transmembrane helix</keyword>
<keyword evidence="1" id="KW-0472">Membrane</keyword>
<name>A0A120N024_HALHR</name>
<gene>
    <name evidence="3" type="ORF">HH1059_18680</name>
</gene>
<dbReference type="PANTHER" id="PTHR38690:SF1">
    <property type="entry name" value="PROTEASE"/>
    <property type="match status" value="1"/>
</dbReference>
<dbReference type="EMBL" id="AP017372">
    <property type="protein sequence ID" value="BAU58556.1"/>
    <property type="molecule type" value="Genomic_DNA"/>
</dbReference>
<dbReference type="Proteomes" id="UP000218890">
    <property type="component" value="Chromosome"/>
</dbReference>
<dbReference type="KEGG" id="hhk:HH1059_18680"/>
<evidence type="ECO:0000259" key="2">
    <source>
        <dbReference type="Pfam" id="PF13116"/>
    </source>
</evidence>
<dbReference type="PANTHER" id="PTHR38690">
    <property type="entry name" value="PROTEASE-RELATED"/>
    <property type="match status" value="1"/>
</dbReference>
<accession>A0A120N024</accession>
<organism evidence="3 4">
    <name type="scientific">Halorhodospira halochloris</name>
    <name type="common">Ectothiorhodospira halochloris</name>
    <dbReference type="NCBI Taxonomy" id="1052"/>
    <lineage>
        <taxon>Bacteria</taxon>
        <taxon>Pseudomonadati</taxon>
        <taxon>Pseudomonadota</taxon>
        <taxon>Gammaproteobacteria</taxon>
        <taxon>Chromatiales</taxon>
        <taxon>Ectothiorhodospiraceae</taxon>
        <taxon>Halorhodospira</taxon>
    </lineage>
</organism>